<keyword evidence="3" id="KW-0238">DNA-binding</keyword>
<dbReference type="Gene3D" id="1.10.150.130">
    <property type="match status" value="1"/>
</dbReference>
<evidence type="ECO:0000256" key="3">
    <source>
        <dbReference type="ARBA" id="ARBA00023125"/>
    </source>
</evidence>
<comment type="caution">
    <text evidence="6">The sequence shown here is derived from an EMBL/GenBank/DDBJ whole genome shotgun (WGS) entry which is preliminary data.</text>
</comment>
<dbReference type="Proteomes" id="UP000019486">
    <property type="component" value="Unassembled WGS sequence"/>
</dbReference>
<accession>W9GYF8</accession>
<dbReference type="GO" id="GO:0006310">
    <property type="term" value="P:DNA recombination"/>
    <property type="evidence" value="ECO:0007669"/>
    <property type="project" value="UniProtKB-KW"/>
</dbReference>
<dbReference type="InterPro" id="IPR002104">
    <property type="entry name" value="Integrase_catalytic"/>
</dbReference>
<dbReference type="InterPro" id="IPR010998">
    <property type="entry name" value="Integrase_recombinase_N"/>
</dbReference>
<dbReference type="InterPro" id="IPR011010">
    <property type="entry name" value="DNA_brk_join_enz"/>
</dbReference>
<dbReference type="STRING" id="1385369.N825_17885"/>
<dbReference type="EMBL" id="AVFL01000026">
    <property type="protein sequence ID" value="EWY37482.1"/>
    <property type="molecule type" value="Genomic_DNA"/>
</dbReference>
<comment type="similarity">
    <text evidence="1">Belongs to the 'phage' integrase family.</text>
</comment>
<dbReference type="InterPro" id="IPR013762">
    <property type="entry name" value="Integrase-like_cat_sf"/>
</dbReference>
<organism evidence="6 7">
    <name type="scientific">Skermanella stibiiresistens SB22</name>
    <dbReference type="NCBI Taxonomy" id="1385369"/>
    <lineage>
        <taxon>Bacteria</taxon>
        <taxon>Pseudomonadati</taxon>
        <taxon>Pseudomonadota</taxon>
        <taxon>Alphaproteobacteria</taxon>
        <taxon>Rhodospirillales</taxon>
        <taxon>Azospirillaceae</taxon>
        <taxon>Skermanella</taxon>
    </lineage>
</organism>
<keyword evidence="2" id="KW-0229">DNA integration</keyword>
<dbReference type="InterPro" id="IPR050090">
    <property type="entry name" value="Tyrosine_recombinase_XerCD"/>
</dbReference>
<evidence type="ECO:0000256" key="4">
    <source>
        <dbReference type="ARBA" id="ARBA00023172"/>
    </source>
</evidence>
<dbReference type="SUPFAM" id="SSF56349">
    <property type="entry name" value="DNA breaking-rejoining enzymes"/>
    <property type="match status" value="1"/>
</dbReference>
<gene>
    <name evidence="6" type="ORF">N825_17885</name>
</gene>
<keyword evidence="7" id="KW-1185">Reference proteome</keyword>
<protein>
    <recommendedName>
        <fullName evidence="5">Tyr recombinase domain-containing protein</fullName>
    </recommendedName>
</protein>
<evidence type="ECO:0000256" key="2">
    <source>
        <dbReference type="ARBA" id="ARBA00022908"/>
    </source>
</evidence>
<evidence type="ECO:0000313" key="6">
    <source>
        <dbReference type="EMBL" id="EWY37482.1"/>
    </source>
</evidence>
<dbReference type="GO" id="GO:0015074">
    <property type="term" value="P:DNA integration"/>
    <property type="evidence" value="ECO:0007669"/>
    <property type="project" value="UniProtKB-KW"/>
</dbReference>
<evidence type="ECO:0000256" key="1">
    <source>
        <dbReference type="ARBA" id="ARBA00008857"/>
    </source>
</evidence>
<name>W9GYF8_9PROT</name>
<reference evidence="6 7" key="1">
    <citation type="submission" date="2013-08" db="EMBL/GenBank/DDBJ databases">
        <title>The genome sequence of Skermanella stibiiresistens.</title>
        <authorList>
            <person name="Zhu W."/>
            <person name="Wang G."/>
        </authorList>
    </citation>
    <scope>NUCLEOTIDE SEQUENCE [LARGE SCALE GENOMIC DNA]</scope>
    <source>
        <strain evidence="6 7">SB22</strain>
    </source>
</reference>
<dbReference type="AlphaFoldDB" id="W9GYF8"/>
<proteinExistence type="inferred from homology"/>
<keyword evidence="4" id="KW-0233">DNA recombination</keyword>
<dbReference type="GO" id="GO:0003677">
    <property type="term" value="F:DNA binding"/>
    <property type="evidence" value="ECO:0007669"/>
    <property type="project" value="UniProtKB-KW"/>
</dbReference>
<evidence type="ECO:0000313" key="7">
    <source>
        <dbReference type="Proteomes" id="UP000019486"/>
    </source>
</evidence>
<sequence length="347" mass="40728">MNWLNTLPYRVEVGKLSKLRERLARDAVTKRLIPYFKGRDLNELTPPVIRRFHAHQRKVALEAVQAGPQRVSEIRDGRRVTWSTMPRLYTPSAEEMMCSWIRQIFQQAVDDDLLQQREVPHLPTIKHERKKRGTLTREQWAKLIAYLIPWRDKVNDVRVKFHRAMFIEYVHFMSSSGLRVGEARQLKWGHISTFESEDGQKQISLRTAAGKTGKRVCVPQPRVIATIERIRAMHPDPSPKNHVFVDWRGEPNGSFHSTWSRVVKQLEIDEDIEGQPITLYSLRHFYVTERLRSGVDIYMLAKNCGTSVRQIERTYSHVIPETIALHLTKVQKLTEDQEIRQQYLDFM</sequence>
<feature type="domain" description="Tyr recombinase" evidence="5">
    <location>
        <begin position="130"/>
        <end position="328"/>
    </location>
</feature>
<dbReference type="Pfam" id="PF00589">
    <property type="entry name" value="Phage_integrase"/>
    <property type="match status" value="1"/>
</dbReference>
<evidence type="ECO:0000259" key="5">
    <source>
        <dbReference type="PROSITE" id="PS51898"/>
    </source>
</evidence>
<dbReference type="PANTHER" id="PTHR30349">
    <property type="entry name" value="PHAGE INTEGRASE-RELATED"/>
    <property type="match status" value="1"/>
</dbReference>
<dbReference type="Gene3D" id="1.10.443.10">
    <property type="entry name" value="Intergrase catalytic core"/>
    <property type="match status" value="1"/>
</dbReference>
<dbReference type="PROSITE" id="PS51898">
    <property type="entry name" value="TYR_RECOMBINASE"/>
    <property type="match status" value="1"/>
</dbReference>
<dbReference type="PANTHER" id="PTHR30349:SF41">
    <property type="entry name" value="INTEGRASE_RECOMBINASE PROTEIN MJ0367-RELATED"/>
    <property type="match status" value="1"/>
</dbReference>